<name>A0A1C5AKY9_9ACTN</name>
<organism evidence="6 7">
    <name type="scientific">Micromonospora mirobrigensis</name>
    <dbReference type="NCBI Taxonomy" id="262898"/>
    <lineage>
        <taxon>Bacteria</taxon>
        <taxon>Bacillati</taxon>
        <taxon>Actinomycetota</taxon>
        <taxon>Actinomycetes</taxon>
        <taxon>Micromonosporales</taxon>
        <taxon>Micromonosporaceae</taxon>
        <taxon>Micromonospora</taxon>
    </lineage>
</organism>
<dbReference type="STRING" id="262898.GA0070564_11250"/>
<feature type="DNA-binding region" description="H-T-H motif" evidence="4">
    <location>
        <begin position="32"/>
        <end position="51"/>
    </location>
</feature>
<gene>
    <name evidence="6" type="ORF">GA0070564_11250</name>
</gene>
<dbReference type="InterPro" id="IPR050109">
    <property type="entry name" value="HTH-type_TetR-like_transc_reg"/>
</dbReference>
<dbReference type="GO" id="GO:0000976">
    <property type="term" value="F:transcription cis-regulatory region binding"/>
    <property type="evidence" value="ECO:0007669"/>
    <property type="project" value="TreeGrafter"/>
</dbReference>
<dbReference type="AlphaFoldDB" id="A0A1C5AKY9"/>
<dbReference type="InterPro" id="IPR001647">
    <property type="entry name" value="HTH_TetR"/>
</dbReference>
<keyword evidence="3" id="KW-0804">Transcription</keyword>
<dbReference type="Pfam" id="PF00440">
    <property type="entry name" value="TetR_N"/>
    <property type="match status" value="1"/>
</dbReference>
<dbReference type="EMBL" id="FMCX01000012">
    <property type="protein sequence ID" value="SCF45877.1"/>
    <property type="molecule type" value="Genomic_DNA"/>
</dbReference>
<reference evidence="7" key="1">
    <citation type="submission" date="2016-06" db="EMBL/GenBank/DDBJ databases">
        <authorList>
            <person name="Varghese N."/>
            <person name="Submissions Spin"/>
        </authorList>
    </citation>
    <scope>NUCLEOTIDE SEQUENCE [LARGE SCALE GENOMIC DNA]</scope>
    <source>
        <strain evidence="7">DSM 44830</strain>
    </source>
</reference>
<proteinExistence type="predicted"/>
<dbReference type="Proteomes" id="UP000199504">
    <property type="component" value="Unassembled WGS sequence"/>
</dbReference>
<evidence type="ECO:0000256" key="3">
    <source>
        <dbReference type="ARBA" id="ARBA00023163"/>
    </source>
</evidence>
<evidence type="ECO:0000313" key="7">
    <source>
        <dbReference type="Proteomes" id="UP000199504"/>
    </source>
</evidence>
<evidence type="ECO:0000313" key="6">
    <source>
        <dbReference type="EMBL" id="SCF45877.1"/>
    </source>
</evidence>
<dbReference type="PANTHER" id="PTHR30055">
    <property type="entry name" value="HTH-TYPE TRANSCRIPTIONAL REGULATOR RUTR"/>
    <property type="match status" value="1"/>
</dbReference>
<dbReference type="SUPFAM" id="SSF48498">
    <property type="entry name" value="Tetracyclin repressor-like, C-terminal domain"/>
    <property type="match status" value="1"/>
</dbReference>
<evidence type="ECO:0000256" key="2">
    <source>
        <dbReference type="ARBA" id="ARBA00023125"/>
    </source>
</evidence>
<evidence type="ECO:0000256" key="1">
    <source>
        <dbReference type="ARBA" id="ARBA00023015"/>
    </source>
</evidence>
<evidence type="ECO:0000256" key="4">
    <source>
        <dbReference type="PROSITE-ProRule" id="PRU00335"/>
    </source>
</evidence>
<keyword evidence="7" id="KW-1185">Reference proteome</keyword>
<protein>
    <submittedName>
        <fullName evidence="6">Transcriptional regulator, TetR family</fullName>
    </submittedName>
</protein>
<dbReference type="PROSITE" id="PS50977">
    <property type="entry name" value="HTH_TETR_2"/>
    <property type="match status" value="1"/>
</dbReference>
<dbReference type="GO" id="GO:0003700">
    <property type="term" value="F:DNA-binding transcription factor activity"/>
    <property type="evidence" value="ECO:0007669"/>
    <property type="project" value="TreeGrafter"/>
</dbReference>
<sequence>MSWHKRPEDQRREQIIAAALRVAARDGLARLTLRKVAAEAGLSHGSLLFHYGSKDLLLEALLDAVLDWLIRPAAPTARRLTDVLREEVSHADPDHTAVLLDFWVVGTRTPALRKRMRTAMESYETRLATLAPDTAAVSPRQLAALANTVVFGAALRRLLGADNHTDAVGALEKLLAAEPTARSD</sequence>
<dbReference type="PANTHER" id="PTHR30055:SF234">
    <property type="entry name" value="HTH-TYPE TRANSCRIPTIONAL REGULATOR BETI"/>
    <property type="match status" value="1"/>
</dbReference>
<dbReference type="PRINTS" id="PR00455">
    <property type="entry name" value="HTHTETR"/>
</dbReference>
<keyword evidence="2 4" id="KW-0238">DNA-binding</keyword>
<dbReference type="InterPro" id="IPR009057">
    <property type="entry name" value="Homeodomain-like_sf"/>
</dbReference>
<evidence type="ECO:0000259" key="5">
    <source>
        <dbReference type="PROSITE" id="PS50977"/>
    </source>
</evidence>
<dbReference type="SUPFAM" id="SSF46689">
    <property type="entry name" value="Homeodomain-like"/>
    <property type="match status" value="1"/>
</dbReference>
<accession>A0A1C5AKY9</accession>
<feature type="domain" description="HTH tetR-type" evidence="5">
    <location>
        <begin position="9"/>
        <end position="69"/>
    </location>
</feature>
<keyword evidence="1" id="KW-0805">Transcription regulation</keyword>
<dbReference type="InterPro" id="IPR036271">
    <property type="entry name" value="Tet_transcr_reg_TetR-rel_C_sf"/>
</dbReference>
<dbReference type="Gene3D" id="1.10.357.10">
    <property type="entry name" value="Tetracycline Repressor, domain 2"/>
    <property type="match status" value="1"/>
</dbReference>